<feature type="chain" id="PRO_5021372190" evidence="6">
    <location>
        <begin position="20"/>
        <end position="491"/>
    </location>
</feature>
<evidence type="ECO:0000259" key="7">
    <source>
        <dbReference type="PROSITE" id="PS51034"/>
    </source>
</evidence>
<dbReference type="InterPro" id="IPR042235">
    <property type="entry name" value="ZP-C_dom"/>
</dbReference>
<evidence type="ECO:0000256" key="1">
    <source>
        <dbReference type="ARBA" id="ARBA00022729"/>
    </source>
</evidence>
<dbReference type="Pfam" id="PF00100">
    <property type="entry name" value="Zona_pellucida"/>
    <property type="match status" value="1"/>
</dbReference>
<dbReference type="Gene3D" id="2.60.40.4100">
    <property type="entry name" value="Zona pellucida, ZP-C domain"/>
    <property type="match status" value="1"/>
</dbReference>
<keyword evidence="5" id="KW-0812">Transmembrane</keyword>
<protein>
    <submittedName>
        <fullName evidence="8">ZP domain-containing protein</fullName>
    </submittedName>
</protein>
<keyword evidence="1 6" id="KW-0732">Signal</keyword>
<feature type="region of interest" description="Disordered" evidence="4">
    <location>
        <begin position="407"/>
        <end position="440"/>
    </location>
</feature>
<dbReference type="PROSITE" id="PS51034">
    <property type="entry name" value="ZP_2"/>
    <property type="match status" value="1"/>
</dbReference>
<dbReference type="AlphaFoldDB" id="A0A4Z2EFN9"/>
<dbReference type="InterPro" id="IPR055355">
    <property type="entry name" value="ZP-C"/>
</dbReference>
<accession>A0A4Z2EFN9</accession>
<keyword evidence="5" id="KW-0472">Membrane</keyword>
<keyword evidence="9" id="KW-1185">Reference proteome</keyword>
<evidence type="ECO:0000313" key="9">
    <source>
        <dbReference type="Proteomes" id="UP000314294"/>
    </source>
</evidence>
<reference evidence="8 9" key="1">
    <citation type="submission" date="2019-03" db="EMBL/GenBank/DDBJ databases">
        <title>First draft genome of Liparis tanakae, snailfish: a comprehensive survey of snailfish specific genes.</title>
        <authorList>
            <person name="Kim W."/>
            <person name="Song I."/>
            <person name="Jeong J.-H."/>
            <person name="Kim D."/>
            <person name="Kim S."/>
            <person name="Ryu S."/>
            <person name="Song J.Y."/>
            <person name="Lee S.K."/>
        </authorList>
    </citation>
    <scope>NUCLEOTIDE SEQUENCE [LARGE SCALE GENOMIC DNA]</scope>
    <source>
        <tissue evidence="8">Muscle</tissue>
    </source>
</reference>
<sequence>MSVLSTSYLLLLYLPPVDPPAPSCQEGQFLPKFVYPTPLNGALLQAEVNKEVEIIVKAQASHAAIHDMIISGPLNITKQKNTHGEFVIRWTPFGDDVGDFFPICFAVESVTGPTAPIRIHNHHATPSSQSGIYQSEMRCVLVEVRKKQINSNVICTESTMTVEVEKASFAGLHKDSLRLNDGNNIACRLQSNSTHVFAVIPLSGCGTDIEEDDDNLRFKNEITTFDNKADVITRKHLLEVQFYCQYAKRGNVTQNFRAHRKNLTVWDRGYGTFTYQFEFYPNDQYQSMVDPNSYPLVYSLGNRIYMQIEATSSINNTVLFVESCRATPYDNNNYKQTYSIIENGCNVDSTVQTHPPSHQRQFRFSMEAFKFIGMHDQVYISCTVLMCEAGSPNTRFSQGCVTSTTTSSWPPLHHRRRREAAAQSSRHFVSQGPLRLKRSAERDESSATHLNLNLVFIAGCVLAAVAMISAVTMYKAKGSKVKYQPLSTLEN</sequence>
<feature type="signal peptide" evidence="6">
    <location>
        <begin position="1"/>
        <end position="19"/>
    </location>
</feature>
<dbReference type="Gene3D" id="2.60.40.3210">
    <property type="entry name" value="Zona pellucida, ZP-N domain"/>
    <property type="match status" value="1"/>
</dbReference>
<evidence type="ECO:0000256" key="5">
    <source>
        <dbReference type="SAM" id="Phobius"/>
    </source>
</evidence>
<evidence type="ECO:0000313" key="8">
    <source>
        <dbReference type="EMBL" id="TNN27757.1"/>
    </source>
</evidence>
<dbReference type="InterPro" id="IPR001507">
    <property type="entry name" value="ZP_dom"/>
</dbReference>
<gene>
    <name evidence="8" type="primary">ZPP</name>
    <name evidence="8" type="ORF">EYF80_062096</name>
</gene>
<dbReference type="OrthoDB" id="10063988at2759"/>
<dbReference type="InterPro" id="IPR048290">
    <property type="entry name" value="ZP_chr"/>
</dbReference>
<name>A0A4Z2EFN9_9TELE</name>
<evidence type="ECO:0000256" key="3">
    <source>
        <dbReference type="ARBA" id="ARBA00023180"/>
    </source>
</evidence>
<evidence type="ECO:0000256" key="2">
    <source>
        <dbReference type="ARBA" id="ARBA00023157"/>
    </source>
</evidence>
<comment type="caution">
    <text evidence="8">The sequence shown here is derived from an EMBL/GenBank/DDBJ whole genome shotgun (WGS) entry which is preliminary data.</text>
</comment>
<keyword evidence="2" id="KW-1015">Disulfide bond</keyword>
<dbReference type="EMBL" id="SRLO01007782">
    <property type="protein sequence ID" value="TNN27757.1"/>
    <property type="molecule type" value="Genomic_DNA"/>
</dbReference>
<proteinExistence type="predicted"/>
<dbReference type="PANTHER" id="PTHR14002:SF59">
    <property type="entry name" value="CUB AND ZONA PELLUCIDA-LIKE DOMAIN-CONTAINING PROTEIN 1-RELATED"/>
    <property type="match status" value="1"/>
</dbReference>
<dbReference type="Proteomes" id="UP000314294">
    <property type="component" value="Unassembled WGS sequence"/>
</dbReference>
<dbReference type="PRINTS" id="PR00023">
    <property type="entry name" value="ZPELLUCIDA"/>
</dbReference>
<dbReference type="Pfam" id="PF23344">
    <property type="entry name" value="ZP-N"/>
    <property type="match status" value="1"/>
</dbReference>
<dbReference type="PANTHER" id="PTHR14002">
    <property type="entry name" value="ENDOGLIN/TGF-BETA RECEPTOR TYPE III"/>
    <property type="match status" value="1"/>
</dbReference>
<dbReference type="SMART" id="SM00241">
    <property type="entry name" value="ZP"/>
    <property type="match status" value="1"/>
</dbReference>
<evidence type="ECO:0000256" key="4">
    <source>
        <dbReference type="SAM" id="MobiDB-lite"/>
    </source>
</evidence>
<feature type="domain" description="ZP" evidence="7">
    <location>
        <begin position="154"/>
        <end position="407"/>
    </location>
</feature>
<dbReference type="InterPro" id="IPR055356">
    <property type="entry name" value="ZP-N"/>
</dbReference>
<keyword evidence="5" id="KW-1133">Transmembrane helix</keyword>
<keyword evidence="3" id="KW-0325">Glycoprotein</keyword>
<evidence type="ECO:0000256" key="6">
    <source>
        <dbReference type="SAM" id="SignalP"/>
    </source>
</evidence>
<feature type="transmembrane region" description="Helical" evidence="5">
    <location>
        <begin position="454"/>
        <end position="474"/>
    </location>
</feature>
<organism evidence="8 9">
    <name type="scientific">Liparis tanakae</name>
    <name type="common">Tanaka's snailfish</name>
    <dbReference type="NCBI Taxonomy" id="230148"/>
    <lineage>
        <taxon>Eukaryota</taxon>
        <taxon>Metazoa</taxon>
        <taxon>Chordata</taxon>
        <taxon>Craniata</taxon>
        <taxon>Vertebrata</taxon>
        <taxon>Euteleostomi</taxon>
        <taxon>Actinopterygii</taxon>
        <taxon>Neopterygii</taxon>
        <taxon>Teleostei</taxon>
        <taxon>Neoteleostei</taxon>
        <taxon>Acanthomorphata</taxon>
        <taxon>Eupercaria</taxon>
        <taxon>Perciformes</taxon>
        <taxon>Cottioidei</taxon>
        <taxon>Cottales</taxon>
        <taxon>Liparidae</taxon>
        <taxon>Liparis</taxon>
    </lineage>
</organism>